<evidence type="ECO:0000313" key="4">
    <source>
        <dbReference type="Proteomes" id="UP000788153"/>
    </source>
</evidence>
<feature type="domain" description="Beta-lactamase-related" evidence="2">
    <location>
        <begin position="52"/>
        <end position="318"/>
    </location>
</feature>
<gene>
    <name evidence="3" type="ORF">FHT01_001326</name>
</gene>
<proteinExistence type="predicted"/>
<dbReference type="SUPFAM" id="SSF56601">
    <property type="entry name" value="beta-lactamase/transpeptidase-like"/>
    <property type="match status" value="1"/>
</dbReference>
<accession>A0ABX0TZU5</accession>
<keyword evidence="4" id="KW-1185">Reference proteome</keyword>
<dbReference type="RefSeq" id="WP_140231393.1">
    <property type="nucleotide sequence ID" value="NZ_BAAAEV010000001.1"/>
</dbReference>
<organism evidence="3 4">
    <name type="scientific">Sphingomonas japonica</name>
    <dbReference type="NCBI Taxonomy" id="511662"/>
    <lineage>
        <taxon>Bacteria</taxon>
        <taxon>Pseudomonadati</taxon>
        <taxon>Pseudomonadota</taxon>
        <taxon>Alphaproteobacteria</taxon>
        <taxon>Sphingomonadales</taxon>
        <taxon>Sphingomonadaceae</taxon>
        <taxon>Sphingomonas</taxon>
    </lineage>
</organism>
<dbReference type="InterPro" id="IPR050789">
    <property type="entry name" value="Diverse_Enzym_Activities"/>
</dbReference>
<name>A0ABX0TZU5_9SPHN</name>
<reference evidence="3 4" key="1">
    <citation type="submission" date="2020-03" db="EMBL/GenBank/DDBJ databases">
        <title>Genomic Encyclopedia of Type Strains, Phase IV (KMG-IV): sequencing the most valuable type-strain genomes for metagenomic binning, comparative biology and taxonomic classification.</title>
        <authorList>
            <person name="Goeker M."/>
        </authorList>
    </citation>
    <scope>NUCLEOTIDE SEQUENCE [LARGE SCALE GENOMIC DNA]</scope>
    <source>
        <strain evidence="3 4">DSM 22753</strain>
    </source>
</reference>
<dbReference type="PANTHER" id="PTHR43283">
    <property type="entry name" value="BETA-LACTAMASE-RELATED"/>
    <property type="match status" value="1"/>
</dbReference>
<comment type="caution">
    <text evidence="3">The sequence shown here is derived from an EMBL/GenBank/DDBJ whole genome shotgun (WGS) entry which is preliminary data.</text>
</comment>
<evidence type="ECO:0000256" key="1">
    <source>
        <dbReference type="SAM" id="MobiDB-lite"/>
    </source>
</evidence>
<dbReference type="EMBL" id="JAASQP010000001">
    <property type="protein sequence ID" value="NIJ23784.1"/>
    <property type="molecule type" value="Genomic_DNA"/>
</dbReference>
<evidence type="ECO:0000313" key="3">
    <source>
        <dbReference type="EMBL" id="NIJ23784.1"/>
    </source>
</evidence>
<sequence length="343" mass="36412">MIALALALAAQDAGALEGLIRKSGFDHGYALIAREDAILLEKTIVDCTPPNDGKEHFCNDHPLPPDPRFPFASISKQMAAVVTMQAIDAGRIALEAPIDRYLGTLAGNAAAPTVRQLLQHQSGLRNSNDSAADAKGDPSFYSTGPNGADWCLTDRKEPGGDWSYNNCDTIVLEAVLQKATGKSIKHLFEEGVAQPLGLTRTYYLPGSDPDELLGSLTARAFAGYGAAGSLTGTPRELLAIDRALLAGTLLSAKSRAVLWDGDPRLGYMAIGQWVFDAPLTGCARPVRIVERRGDIGGNQARNILLPDSGTVVILFTSDGDFDFGEIWQGKGLSHDLLAAVACP</sequence>
<dbReference type="InterPro" id="IPR001466">
    <property type="entry name" value="Beta-lactam-related"/>
</dbReference>
<protein>
    <submittedName>
        <fullName evidence="3">CubicO group peptidase (Beta-lactamase class C family)</fullName>
    </submittedName>
</protein>
<dbReference type="InterPro" id="IPR012338">
    <property type="entry name" value="Beta-lactam/transpept-like"/>
</dbReference>
<feature type="region of interest" description="Disordered" evidence="1">
    <location>
        <begin position="122"/>
        <end position="141"/>
    </location>
</feature>
<dbReference type="Pfam" id="PF00144">
    <property type="entry name" value="Beta-lactamase"/>
    <property type="match status" value="1"/>
</dbReference>
<dbReference type="Gene3D" id="3.40.710.10">
    <property type="entry name" value="DD-peptidase/beta-lactamase superfamily"/>
    <property type="match status" value="1"/>
</dbReference>
<dbReference type="Proteomes" id="UP000788153">
    <property type="component" value="Unassembled WGS sequence"/>
</dbReference>
<evidence type="ECO:0000259" key="2">
    <source>
        <dbReference type="Pfam" id="PF00144"/>
    </source>
</evidence>